<dbReference type="RefSeq" id="WP_064460989.1">
    <property type="nucleotide sequence ID" value="NZ_CP012505.1"/>
</dbReference>
<dbReference type="Pfam" id="PF07690">
    <property type="entry name" value="MFS_1"/>
    <property type="match status" value="1"/>
</dbReference>
<evidence type="ECO:0000313" key="9">
    <source>
        <dbReference type="Proteomes" id="UP000242800"/>
    </source>
</evidence>
<evidence type="ECO:0000256" key="6">
    <source>
        <dbReference type="SAM" id="Phobius"/>
    </source>
</evidence>
<dbReference type="EMBL" id="CP012505">
    <property type="protein sequence ID" value="ALB01574.1"/>
    <property type="molecule type" value="Genomic_DNA"/>
</dbReference>
<reference evidence="8 9" key="1">
    <citation type="journal article" date="2016" name="Int. J. Syst. Evol. Microbiol.">
        <title>Reclassification of Wolbachia persica as Francisella persica comb. nov. and emended description of the family Francisellaceae.</title>
        <authorList>
            <person name="Larson M.A."/>
            <person name="Nalbantoglu U."/>
            <person name="Sayood K."/>
            <person name="Zentz E.B."/>
            <person name="Cer R.Z."/>
            <person name="Iwen P.C."/>
            <person name="Francesconi S.C."/>
            <person name="Bishop-Lilly K.A."/>
            <person name="Mokashi V.P."/>
            <person name="Sjostedt A."/>
            <person name="Hinrichs S.H."/>
        </authorList>
    </citation>
    <scope>NUCLEOTIDE SEQUENCE [LARGE SCALE GENOMIC DNA]</scope>
    <source>
        <strain evidence="8 9">FSC845</strain>
    </source>
</reference>
<dbReference type="PANTHER" id="PTHR23502">
    <property type="entry name" value="MAJOR FACILITATOR SUPERFAMILY"/>
    <property type="match status" value="1"/>
</dbReference>
<evidence type="ECO:0000256" key="4">
    <source>
        <dbReference type="ARBA" id="ARBA00022989"/>
    </source>
</evidence>
<dbReference type="GO" id="GO:0022857">
    <property type="term" value="F:transmembrane transporter activity"/>
    <property type="evidence" value="ECO:0007669"/>
    <property type="project" value="InterPro"/>
</dbReference>
<evidence type="ECO:0000256" key="5">
    <source>
        <dbReference type="ARBA" id="ARBA00023136"/>
    </source>
</evidence>
<feature type="transmembrane region" description="Helical" evidence="6">
    <location>
        <begin position="247"/>
        <end position="268"/>
    </location>
</feature>
<dbReference type="SUPFAM" id="SSF103473">
    <property type="entry name" value="MFS general substrate transporter"/>
    <property type="match status" value="1"/>
</dbReference>
<keyword evidence="4 6" id="KW-1133">Transmembrane helix</keyword>
<feature type="transmembrane region" description="Helical" evidence="6">
    <location>
        <begin position="49"/>
        <end position="68"/>
    </location>
</feature>
<name>A0AAC8VDH8_9GAMM</name>
<dbReference type="PROSITE" id="PS00216">
    <property type="entry name" value="SUGAR_TRANSPORT_1"/>
    <property type="match status" value="1"/>
</dbReference>
<accession>A0AAC8VDH8</accession>
<dbReference type="InterPro" id="IPR020846">
    <property type="entry name" value="MFS_dom"/>
</dbReference>
<proteinExistence type="predicted"/>
<dbReference type="GO" id="GO:0042908">
    <property type="term" value="P:xenobiotic transport"/>
    <property type="evidence" value="ECO:0007669"/>
    <property type="project" value="UniProtKB-ARBA"/>
</dbReference>
<comment type="subcellular location">
    <subcellularLocation>
        <location evidence="1">Membrane</location>
        <topology evidence="1">Multi-pass membrane protein</topology>
    </subcellularLocation>
</comment>
<dbReference type="InterPro" id="IPR036259">
    <property type="entry name" value="MFS_trans_sf"/>
</dbReference>
<gene>
    <name evidence="8" type="ORF">ACH24_02230</name>
</gene>
<feature type="transmembrane region" description="Helical" evidence="6">
    <location>
        <begin position="372"/>
        <end position="390"/>
    </location>
</feature>
<dbReference type="KEGG" id="fper:ACH24_02230"/>
<feature type="domain" description="Major facilitator superfamily (MFS) profile" evidence="7">
    <location>
        <begin position="11"/>
        <end position="395"/>
    </location>
</feature>
<dbReference type="Gene3D" id="1.20.1720.10">
    <property type="entry name" value="Multidrug resistance protein D"/>
    <property type="match status" value="1"/>
</dbReference>
<evidence type="ECO:0000256" key="2">
    <source>
        <dbReference type="ARBA" id="ARBA00022448"/>
    </source>
</evidence>
<feature type="transmembrane region" description="Helical" evidence="6">
    <location>
        <begin position="167"/>
        <end position="188"/>
    </location>
</feature>
<dbReference type="InterPro" id="IPR005829">
    <property type="entry name" value="Sugar_transporter_CS"/>
</dbReference>
<dbReference type="PANTHER" id="PTHR23502:SF132">
    <property type="entry name" value="POLYAMINE TRANSPORTER 2-RELATED"/>
    <property type="match status" value="1"/>
</dbReference>
<evidence type="ECO:0000259" key="7">
    <source>
        <dbReference type="PROSITE" id="PS50850"/>
    </source>
</evidence>
<keyword evidence="2" id="KW-0813">Transport</keyword>
<dbReference type="GO" id="GO:0140115">
    <property type="term" value="P:export across plasma membrane"/>
    <property type="evidence" value="ECO:0007669"/>
    <property type="project" value="UniProtKB-ARBA"/>
</dbReference>
<organism evidence="8 9">
    <name type="scientific">Francisella persica ATCC VR-331</name>
    <dbReference type="NCBI Taxonomy" id="1086726"/>
    <lineage>
        <taxon>Bacteria</taxon>
        <taxon>Pseudomonadati</taxon>
        <taxon>Pseudomonadota</taxon>
        <taxon>Gammaproteobacteria</taxon>
        <taxon>Thiotrichales</taxon>
        <taxon>Francisellaceae</taxon>
        <taxon>Francisella</taxon>
    </lineage>
</organism>
<evidence type="ECO:0000256" key="1">
    <source>
        <dbReference type="ARBA" id="ARBA00004141"/>
    </source>
</evidence>
<dbReference type="AlphaFoldDB" id="A0AAC8VDH8"/>
<sequence>MFEIRKGSKYLIFFVVIFVALPSFAIDTYIPAFYNIANFFSVNVNKVAISVSTYLVGFSFGMFFGGALSDRFGRKKILTIGMLVYIVSTILCSLTHSFDILILMRFLQGLGDSPATVAAMAVLKDCYRGQKLIKKMATMVMVFMLAPIVAPIIGSLIVYITGSWQDIFHFLSIYGVILLILTLIMPETNPSYKRSKNLAISFKAYLNHFMNIPFIIGALTGSLCFGALFTFIIASSNLIIGYFNLGYTQYCVLFGLNICGVVFASNYIRRKVTHLNQRKLILNGYYFAIIIVIVNILSSYFLNNIYIFIFLNALVTIGLALVNIITTSKAIDLLKEGFAAGNGVIRLVKFTVAGIAGLPLSFLSISKLMIGVPTQQLGFIVISISLFFLIKKQTFPNQHN</sequence>
<feature type="transmembrane region" description="Helical" evidence="6">
    <location>
        <begin position="280"/>
        <end position="299"/>
    </location>
</feature>
<dbReference type="InterPro" id="IPR011701">
    <property type="entry name" value="MFS"/>
</dbReference>
<feature type="transmembrane region" description="Helical" evidence="6">
    <location>
        <begin position="347"/>
        <end position="366"/>
    </location>
</feature>
<protein>
    <submittedName>
        <fullName evidence="8">Major facilitator transporter</fullName>
    </submittedName>
</protein>
<evidence type="ECO:0000313" key="8">
    <source>
        <dbReference type="EMBL" id="ALB01574.1"/>
    </source>
</evidence>
<feature type="transmembrane region" description="Helical" evidence="6">
    <location>
        <begin position="136"/>
        <end position="161"/>
    </location>
</feature>
<keyword evidence="5 6" id="KW-0472">Membrane</keyword>
<dbReference type="GO" id="GO:0005886">
    <property type="term" value="C:plasma membrane"/>
    <property type="evidence" value="ECO:0007669"/>
    <property type="project" value="TreeGrafter"/>
</dbReference>
<keyword evidence="9" id="KW-1185">Reference proteome</keyword>
<dbReference type="PROSITE" id="PS50850">
    <property type="entry name" value="MFS"/>
    <property type="match status" value="1"/>
</dbReference>
<keyword evidence="3 6" id="KW-0812">Transmembrane</keyword>
<feature type="transmembrane region" description="Helical" evidence="6">
    <location>
        <begin position="305"/>
        <end position="326"/>
    </location>
</feature>
<dbReference type="Proteomes" id="UP000242800">
    <property type="component" value="Chromosome"/>
</dbReference>
<evidence type="ECO:0000256" key="3">
    <source>
        <dbReference type="ARBA" id="ARBA00022692"/>
    </source>
</evidence>
<feature type="transmembrane region" description="Helical" evidence="6">
    <location>
        <begin position="209"/>
        <end position="235"/>
    </location>
</feature>